<comment type="catalytic activity">
    <reaction evidence="2">
        <text>N(6)-D-ribulosyl-L-lysyl-[protein] + ATP = N(6)-(3-O-phospho-D-ribulosyl)-L-lysyl-[protein] + ADP + H(+)</text>
        <dbReference type="Rhea" id="RHEA:48432"/>
        <dbReference type="Rhea" id="RHEA-COMP:12103"/>
        <dbReference type="Rhea" id="RHEA-COMP:12104"/>
        <dbReference type="ChEBI" id="CHEBI:15378"/>
        <dbReference type="ChEBI" id="CHEBI:30616"/>
        <dbReference type="ChEBI" id="CHEBI:90418"/>
        <dbReference type="ChEBI" id="CHEBI:90420"/>
        <dbReference type="ChEBI" id="CHEBI:456216"/>
        <dbReference type="EC" id="2.7.1.172"/>
    </reaction>
    <physiologicalReaction direction="left-to-right" evidence="2">
        <dbReference type="Rhea" id="RHEA:48433"/>
    </physiologicalReaction>
</comment>
<keyword evidence="3" id="KW-0808">Transferase</keyword>
<dbReference type="GO" id="GO:0102193">
    <property type="term" value="F:protein-ribulosamine 3-kinase activity"/>
    <property type="evidence" value="ECO:0007669"/>
    <property type="project" value="UniProtKB-EC"/>
</dbReference>
<dbReference type="PANTHER" id="PTHR12149">
    <property type="entry name" value="FRUCTOSAMINE 3 KINASE-RELATED PROTEIN"/>
    <property type="match status" value="1"/>
</dbReference>
<dbReference type="PANTHER" id="PTHR12149:SF8">
    <property type="entry name" value="PROTEIN-RIBULOSAMINE 3-KINASE"/>
    <property type="match status" value="1"/>
</dbReference>
<dbReference type="InterPro" id="IPR016477">
    <property type="entry name" value="Fructo-/Ketosamine-3-kinase"/>
</dbReference>
<dbReference type="GO" id="GO:0016301">
    <property type="term" value="F:kinase activity"/>
    <property type="evidence" value="ECO:0007669"/>
    <property type="project" value="UniProtKB-KW"/>
</dbReference>
<dbReference type="EC" id="2.7.1.172" evidence="1"/>
<accession>A0A6A5ZQQ8</accession>
<protein>
    <recommendedName>
        <fullName evidence="1">protein-ribulosamine 3-kinase</fullName>
        <ecNumber evidence="1">2.7.1.172</ecNumber>
    </recommendedName>
</protein>
<reference evidence="3" key="1">
    <citation type="journal article" date="2020" name="Stud. Mycol.">
        <title>101 Dothideomycetes genomes: a test case for predicting lifestyles and emergence of pathogens.</title>
        <authorList>
            <person name="Haridas S."/>
            <person name="Albert R."/>
            <person name="Binder M."/>
            <person name="Bloem J."/>
            <person name="Labutti K."/>
            <person name="Salamov A."/>
            <person name="Andreopoulos B."/>
            <person name="Baker S."/>
            <person name="Barry K."/>
            <person name="Bills G."/>
            <person name="Bluhm B."/>
            <person name="Cannon C."/>
            <person name="Castanera R."/>
            <person name="Culley D."/>
            <person name="Daum C."/>
            <person name="Ezra D."/>
            <person name="Gonzalez J."/>
            <person name="Henrissat B."/>
            <person name="Kuo A."/>
            <person name="Liang C."/>
            <person name="Lipzen A."/>
            <person name="Lutzoni F."/>
            <person name="Magnuson J."/>
            <person name="Mondo S."/>
            <person name="Nolan M."/>
            <person name="Ohm R."/>
            <person name="Pangilinan J."/>
            <person name="Park H.-J."/>
            <person name="Ramirez L."/>
            <person name="Alfaro M."/>
            <person name="Sun H."/>
            <person name="Tritt A."/>
            <person name="Yoshinaga Y."/>
            <person name="Zwiers L.-H."/>
            <person name="Turgeon B."/>
            <person name="Goodwin S."/>
            <person name="Spatafora J."/>
            <person name="Crous P."/>
            <person name="Grigoriev I."/>
        </authorList>
    </citation>
    <scope>NUCLEOTIDE SEQUENCE</scope>
    <source>
        <strain evidence="3">CBS 627.86</strain>
    </source>
</reference>
<proteinExistence type="predicted"/>
<dbReference type="Gene3D" id="3.90.1200.10">
    <property type="match status" value="1"/>
</dbReference>
<evidence type="ECO:0000313" key="3">
    <source>
        <dbReference type="EMBL" id="KAF2121586.1"/>
    </source>
</evidence>
<name>A0A6A5ZQQ8_9PLEO</name>
<organism evidence="3 4">
    <name type="scientific">Lophiotrema nucula</name>
    <dbReference type="NCBI Taxonomy" id="690887"/>
    <lineage>
        <taxon>Eukaryota</taxon>
        <taxon>Fungi</taxon>
        <taxon>Dikarya</taxon>
        <taxon>Ascomycota</taxon>
        <taxon>Pezizomycotina</taxon>
        <taxon>Dothideomycetes</taxon>
        <taxon>Pleosporomycetidae</taxon>
        <taxon>Pleosporales</taxon>
        <taxon>Lophiotremataceae</taxon>
        <taxon>Lophiotrema</taxon>
    </lineage>
</organism>
<keyword evidence="4" id="KW-1185">Reference proteome</keyword>
<dbReference type="Proteomes" id="UP000799770">
    <property type="component" value="Unassembled WGS sequence"/>
</dbReference>
<dbReference type="Pfam" id="PF03881">
    <property type="entry name" value="Fructosamin_kin"/>
    <property type="match status" value="1"/>
</dbReference>
<dbReference type="AlphaFoldDB" id="A0A6A5ZQQ8"/>
<dbReference type="SUPFAM" id="SSF56112">
    <property type="entry name" value="Protein kinase-like (PK-like)"/>
    <property type="match status" value="1"/>
</dbReference>
<evidence type="ECO:0000313" key="4">
    <source>
        <dbReference type="Proteomes" id="UP000799770"/>
    </source>
</evidence>
<sequence>MSERMPDPDSLCARLASLHRERKSPNDMYGFHITTCQGRIPQSVMWETNWTTFFIKLLQHVIKLDSEFNGYWEELDKVENRLIAAVIPRLLNALTENGRSIHPCLIHADLWEGNIGTTKDGNTCIYDSAAFYAHNEMEVANWRGYYNKISDKVYTQTYLKYYEPSKPKEEWDDRNRLYSIYYNVIYSANHLDQGKAIRQL</sequence>
<gene>
    <name evidence="3" type="ORF">BDV96DRAFT_564609</name>
</gene>
<dbReference type="InterPro" id="IPR011009">
    <property type="entry name" value="Kinase-like_dom_sf"/>
</dbReference>
<evidence type="ECO:0000256" key="1">
    <source>
        <dbReference type="ARBA" id="ARBA00011961"/>
    </source>
</evidence>
<dbReference type="EMBL" id="ML977312">
    <property type="protein sequence ID" value="KAF2121586.1"/>
    <property type="molecule type" value="Genomic_DNA"/>
</dbReference>
<keyword evidence="3" id="KW-0418">Kinase</keyword>
<dbReference type="OrthoDB" id="3661341at2759"/>
<evidence type="ECO:0000256" key="2">
    <source>
        <dbReference type="ARBA" id="ARBA00048655"/>
    </source>
</evidence>